<feature type="transmembrane region" description="Helical" evidence="1">
    <location>
        <begin position="204"/>
        <end position="223"/>
    </location>
</feature>
<reference evidence="2" key="2">
    <citation type="submission" date="2025-09" db="UniProtKB">
        <authorList>
            <consortium name="Ensembl"/>
        </authorList>
    </citation>
    <scope>IDENTIFICATION</scope>
</reference>
<evidence type="ECO:0000313" key="3">
    <source>
        <dbReference type="Proteomes" id="UP000694402"/>
    </source>
</evidence>
<protein>
    <recommendedName>
        <fullName evidence="4">Transmembrane protein 69</fullName>
    </recommendedName>
</protein>
<dbReference type="PANTHER" id="PTHR15887">
    <property type="entry name" value="TRANSMEMBRANE PROTEIN 69"/>
    <property type="match status" value="1"/>
</dbReference>
<keyword evidence="1" id="KW-0472">Membrane</keyword>
<feature type="transmembrane region" description="Helical" evidence="1">
    <location>
        <begin position="133"/>
        <end position="151"/>
    </location>
</feature>
<keyword evidence="1" id="KW-0812">Transmembrane</keyword>
<dbReference type="InterPro" id="IPR021836">
    <property type="entry name" value="DUF3429"/>
</dbReference>
<dbReference type="Pfam" id="PF11911">
    <property type="entry name" value="DUF3429"/>
    <property type="match status" value="1"/>
</dbReference>
<proteinExistence type="predicted"/>
<accession>A0A8C8FG63</accession>
<evidence type="ECO:0000256" key="1">
    <source>
        <dbReference type="SAM" id="Phobius"/>
    </source>
</evidence>
<gene>
    <name evidence="2" type="primary">TMEM69</name>
</gene>
<feature type="transmembrane region" description="Helical" evidence="1">
    <location>
        <begin position="163"/>
        <end position="184"/>
    </location>
</feature>
<keyword evidence="1" id="KW-1133">Transmembrane helix</keyword>
<organism evidence="2 3">
    <name type="scientific">Oncorhynchus tshawytscha</name>
    <name type="common">Chinook salmon</name>
    <name type="synonym">Salmo tshawytscha</name>
    <dbReference type="NCBI Taxonomy" id="74940"/>
    <lineage>
        <taxon>Eukaryota</taxon>
        <taxon>Metazoa</taxon>
        <taxon>Chordata</taxon>
        <taxon>Craniata</taxon>
        <taxon>Vertebrata</taxon>
        <taxon>Euteleostomi</taxon>
        <taxon>Actinopterygii</taxon>
        <taxon>Neopterygii</taxon>
        <taxon>Teleostei</taxon>
        <taxon>Protacanthopterygii</taxon>
        <taxon>Salmoniformes</taxon>
        <taxon>Salmonidae</taxon>
        <taxon>Salmoninae</taxon>
        <taxon>Oncorhynchus</taxon>
    </lineage>
</organism>
<reference evidence="2" key="1">
    <citation type="submission" date="2025-08" db="UniProtKB">
        <authorList>
            <consortium name="Ensembl"/>
        </authorList>
    </citation>
    <scope>IDENTIFICATION</scope>
</reference>
<dbReference type="GeneTree" id="ENSGT00390000015318"/>
<name>A0A8C8FG63_ONCTS</name>
<keyword evidence="3" id="KW-1185">Reference proteome</keyword>
<dbReference type="AlphaFoldDB" id="A0A8C8FG63"/>
<sequence>MISIEILSSCYVPLDEEAFWCLFRFLERVRAAYWGYVQVLENNIAAWPYKQTRVTSKFLRSLSFSASLLCQGHPVPTAPGRRQENQQRLSMKALAYAPKPALYLGFSGLLPFLGAPLLMAVTQSYLPEVAYAQVVYGASIVSFLGGARWGFALPEGSPAQPDWMNLGNSVVPSLLGALVVIMGLGLALHYDLTLLPGYPGWFKAMRTILTLVATFSLVATLTLQKMCPEKIKAKEN</sequence>
<evidence type="ECO:0000313" key="2">
    <source>
        <dbReference type="Ensembl" id="ENSOTSP00005034616.1"/>
    </source>
</evidence>
<evidence type="ECO:0008006" key="4">
    <source>
        <dbReference type="Google" id="ProtNLM"/>
    </source>
</evidence>
<dbReference type="Proteomes" id="UP000694402">
    <property type="component" value="Unassembled WGS sequence"/>
</dbReference>
<dbReference type="Ensembl" id="ENSOTST00005037550.2">
    <property type="protein sequence ID" value="ENSOTSP00005034616.1"/>
    <property type="gene ID" value="ENSOTSG00005016288.2"/>
</dbReference>
<dbReference type="PANTHER" id="PTHR15887:SF1">
    <property type="entry name" value="TRANSMEMBRANE PROTEIN 69"/>
    <property type="match status" value="1"/>
</dbReference>
<feature type="transmembrane region" description="Helical" evidence="1">
    <location>
        <begin position="101"/>
        <end position="121"/>
    </location>
</feature>